<reference evidence="1" key="2">
    <citation type="journal article" date="2015" name="Data Brief">
        <title>Shoot transcriptome of the giant reed, Arundo donax.</title>
        <authorList>
            <person name="Barrero R.A."/>
            <person name="Guerrero F.D."/>
            <person name="Moolhuijzen P."/>
            <person name="Goolsby J.A."/>
            <person name="Tidwell J."/>
            <person name="Bellgard S.E."/>
            <person name="Bellgard M.I."/>
        </authorList>
    </citation>
    <scope>NUCLEOTIDE SEQUENCE</scope>
    <source>
        <tissue evidence="1">Shoot tissue taken approximately 20 cm above the soil surface</tissue>
    </source>
</reference>
<protein>
    <submittedName>
        <fullName evidence="1">Uncharacterized protein</fullName>
    </submittedName>
</protein>
<evidence type="ECO:0000313" key="1">
    <source>
        <dbReference type="EMBL" id="JAD49516.1"/>
    </source>
</evidence>
<accession>A0A0A9AEG2</accession>
<reference evidence="1" key="1">
    <citation type="submission" date="2014-09" db="EMBL/GenBank/DDBJ databases">
        <authorList>
            <person name="Magalhaes I.L.F."/>
            <person name="Oliveira U."/>
            <person name="Santos F.R."/>
            <person name="Vidigal T.H.D.A."/>
            <person name="Brescovit A.D."/>
            <person name="Santos A.J."/>
        </authorList>
    </citation>
    <scope>NUCLEOTIDE SEQUENCE</scope>
    <source>
        <tissue evidence="1">Shoot tissue taken approximately 20 cm above the soil surface</tissue>
    </source>
</reference>
<sequence length="102" mass="12011">MLAHKNAGSNPNIVTNYTRSGFQNTWLPISTYKPTNTLAHEDELFPTLVRILKISIQDEWMTTIACYAMQVMIPSRTMEFWQMKPKPYYRRNRRTKIPIISC</sequence>
<name>A0A0A9AEG2_ARUDO</name>
<organism evidence="1">
    <name type="scientific">Arundo donax</name>
    <name type="common">Giant reed</name>
    <name type="synonym">Donax arundinaceus</name>
    <dbReference type="NCBI Taxonomy" id="35708"/>
    <lineage>
        <taxon>Eukaryota</taxon>
        <taxon>Viridiplantae</taxon>
        <taxon>Streptophyta</taxon>
        <taxon>Embryophyta</taxon>
        <taxon>Tracheophyta</taxon>
        <taxon>Spermatophyta</taxon>
        <taxon>Magnoliopsida</taxon>
        <taxon>Liliopsida</taxon>
        <taxon>Poales</taxon>
        <taxon>Poaceae</taxon>
        <taxon>PACMAD clade</taxon>
        <taxon>Arundinoideae</taxon>
        <taxon>Arundineae</taxon>
        <taxon>Arundo</taxon>
    </lineage>
</organism>
<proteinExistence type="predicted"/>
<dbReference type="AlphaFoldDB" id="A0A0A9AEG2"/>
<dbReference type="EMBL" id="GBRH01248379">
    <property type="protein sequence ID" value="JAD49516.1"/>
    <property type="molecule type" value="Transcribed_RNA"/>
</dbReference>